<organism evidence="2">
    <name type="scientific">uncultured Quadrisphaera sp</name>
    <dbReference type="NCBI Taxonomy" id="904978"/>
    <lineage>
        <taxon>Bacteria</taxon>
        <taxon>Bacillati</taxon>
        <taxon>Actinomycetota</taxon>
        <taxon>Actinomycetes</taxon>
        <taxon>Kineosporiales</taxon>
        <taxon>Kineosporiaceae</taxon>
        <taxon>Quadrisphaera</taxon>
        <taxon>environmental samples</taxon>
    </lineage>
</organism>
<feature type="compositionally biased region" description="Basic residues" evidence="1">
    <location>
        <begin position="116"/>
        <end position="125"/>
    </location>
</feature>
<feature type="compositionally biased region" description="Low complexity" evidence="1">
    <location>
        <begin position="95"/>
        <end position="115"/>
    </location>
</feature>
<sequence>CSPARVVGVDPDGRMQECRTTDTATPSSSRPSSPTPRPSATDWRSPSRRCARLAARPSTTTSTTPRGRRCPWSRPARARCWPPPSAGWLSSSPLSAGSRTGRSASARSAAGPSRPAARRHDRKPRGACPASAPAPAA</sequence>
<feature type="compositionally biased region" description="Low complexity" evidence="1">
    <location>
        <begin position="54"/>
        <end position="65"/>
    </location>
</feature>
<gene>
    <name evidence="2" type="ORF">AVDCRST_MAG35-2998</name>
</gene>
<feature type="compositionally biased region" description="Low complexity" evidence="1">
    <location>
        <begin position="127"/>
        <end position="137"/>
    </location>
</feature>
<proteinExistence type="predicted"/>
<evidence type="ECO:0000256" key="1">
    <source>
        <dbReference type="SAM" id="MobiDB-lite"/>
    </source>
</evidence>
<feature type="compositionally biased region" description="Low complexity" evidence="1">
    <location>
        <begin position="21"/>
        <end position="42"/>
    </location>
</feature>
<accession>A0A6J4QGZ3</accession>
<evidence type="ECO:0000313" key="2">
    <source>
        <dbReference type="EMBL" id="CAA9437358.1"/>
    </source>
</evidence>
<feature type="non-terminal residue" evidence="2">
    <location>
        <position position="1"/>
    </location>
</feature>
<feature type="non-terminal residue" evidence="2">
    <location>
        <position position="137"/>
    </location>
</feature>
<feature type="compositionally biased region" description="Basic and acidic residues" evidence="1">
    <location>
        <begin position="11"/>
        <end position="20"/>
    </location>
</feature>
<dbReference type="EMBL" id="CADCUY010000577">
    <property type="protein sequence ID" value="CAA9437358.1"/>
    <property type="molecule type" value="Genomic_DNA"/>
</dbReference>
<dbReference type="AlphaFoldDB" id="A0A6J4QGZ3"/>
<feature type="region of interest" description="Disordered" evidence="1">
    <location>
        <begin position="1"/>
        <end position="137"/>
    </location>
</feature>
<reference evidence="2" key="1">
    <citation type="submission" date="2020-02" db="EMBL/GenBank/DDBJ databases">
        <authorList>
            <person name="Meier V. D."/>
        </authorList>
    </citation>
    <scope>NUCLEOTIDE SEQUENCE</scope>
    <source>
        <strain evidence="2">AVDCRST_MAG35</strain>
    </source>
</reference>
<protein>
    <submittedName>
        <fullName evidence="2">Uncharacterized protein</fullName>
    </submittedName>
</protein>
<name>A0A6J4QGZ3_9ACTN</name>